<evidence type="ECO:0000256" key="1">
    <source>
        <dbReference type="ARBA" id="ARBA00007441"/>
    </source>
</evidence>
<dbReference type="RefSeq" id="XP_069233984.1">
    <property type="nucleotide sequence ID" value="XM_069368758.1"/>
</dbReference>
<reference evidence="4 5" key="1">
    <citation type="journal article" date="2020" name="Microbiol. Resour. Announc.">
        <title>Draft Genome Sequence of a Cladosporium Species Isolated from the Mesophotic Ascidian Didemnum maculosum.</title>
        <authorList>
            <person name="Gioti A."/>
            <person name="Siaperas R."/>
            <person name="Nikolaivits E."/>
            <person name="Le Goff G."/>
            <person name="Ouazzani J."/>
            <person name="Kotoulas G."/>
            <person name="Topakas E."/>
        </authorList>
    </citation>
    <scope>NUCLEOTIDE SEQUENCE [LARGE SCALE GENOMIC DNA]</scope>
    <source>
        <strain evidence="4 5">TM138-S3</strain>
    </source>
</reference>
<dbReference type="PROSITE" id="PS00105">
    <property type="entry name" value="AA_TRANSFER_CLASS_1"/>
    <property type="match status" value="1"/>
</dbReference>
<evidence type="ECO:0000313" key="5">
    <source>
        <dbReference type="Proteomes" id="UP000803884"/>
    </source>
</evidence>
<comment type="caution">
    <text evidence="4">The sequence shown here is derived from an EMBL/GenBank/DDBJ whole genome shotgun (WGS) entry which is preliminary data.</text>
</comment>
<evidence type="ECO:0000313" key="4">
    <source>
        <dbReference type="EMBL" id="KAL1590879.1"/>
    </source>
</evidence>
<organism evidence="4 5">
    <name type="scientific">Cladosporium halotolerans</name>
    <dbReference type="NCBI Taxonomy" id="1052096"/>
    <lineage>
        <taxon>Eukaryota</taxon>
        <taxon>Fungi</taxon>
        <taxon>Dikarya</taxon>
        <taxon>Ascomycota</taxon>
        <taxon>Pezizomycotina</taxon>
        <taxon>Dothideomycetes</taxon>
        <taxon>Dothideomycetidae</taxon>
        <taxon>Cladosporiales</taxon>
        <taxon>Cladosporiaceae</taxon>
        <taxon>Cladosporium</taxon>
    </lineage>
</organism>
<dbReference type="SUPFAM" id="SSF53383">
    <property type="entry name" value="PLP-dependent transferases"/>
    <property type="match status" value="1"/>
</dbReference>
<dbReference type="InterPro" id="IPR015424">
    <property type="entry name" value="PyrdxlP-dep_Trfase"/>
</dbReference>
<dbReference type="AlphaFoldDB" id="A0AB34L1D7"/>
<name>A0AB34L1D7_9PEZI</name>
<sequence length="403" mass="44543">MSPYKQFALDDWVHRYGSSCKIGLHGSAVQALSLSDLQSFSPTTPILDPDVALTYGPTHGLPTLREKIRDLYRAPDGQHAIDSEDVLVTAGAIDANHLVLESVLKAGDHVIIQYPIYGPLLEIPRSLGAEVSFWKWREGGSFSEWMLDIEELKAMIKPKTKLIMLNNPTNPTGFILSREKMQQIVDLAKAHGILIMCDEVFRYLHHDDKVPEPPSLLELGYEMSIVTSSVSKAFALPGLRVGWVAVSPDLRNTLLKDILRTRDYTTITVSQIDQQVAAYVLRPDVRAPILERSRAICRRNMAVIREWAAQRPWVEYIDPQGAGTCTVRIRGTRGDIVDDELFAKKLADSESVCVPPAGLCFGQEADGKGETSFAGCLRVGIVTEAGVVEEGLDAIAKLQAKWP</sequence>
<dbReference type="EMBL" id="JAAQHG020000001">
    <property type="protein sequence ID" value="KAL1590879.1"/>
    <property type="molecule type" value="Genomic_DNA"/>
</dbReference>
<dbReference type="InterPro" id="IPR015422">
    <property type="entry name" value="PyrdxlP-dep_Trfase_small"/>
</dbReference>
<dbReference type="GeneID" id="96001596"/>
<proteinExistence type="inferred from homology"/>
<protein>
    <recommendedName>
        <fullName evidence="3">Aminotransferase class I/classII large domain-containing protein</fullName>
    </recommendedName>
</protein>
<dbReference type="InterPro" id="IPR015421">
    <property type="entry name" value="PyrdxlP-dep_Trfase_major"/>
</dbReference>
<dbReference type="Pfam" id="PF00155">
    <property type="entry name" value="Aminotran_1_2"/>
    <property type="match status" value="1"/>
</dbReference>
<keyword evidence="2" id="KW-0663">Pyridoxal phosphate</keyword>
<dbReference type="InterPro" id="IPR004839">
    <property type="entry name" value="Aminotransferase_I/II_large"/>
</dbReference>
<accession>A0AB34L1D7</accession>
<dbReference type="GO" id="GO:0003824">
    <property type="term" value="F:catalytic activity"/>
    <property type="evidence" value="ECO:0007669"/>
    <property type="project" value="InterPro"/>
</dbReference>
<evidence type="ECO:0000259" key="3">
    <source>
        <dbReference type="Pfam" id="PF00155"/>
    </source>
</evidence>
<keyword evidence="5" id="KW-1185">Reference proteome</keyword>
<dbReference type="Gene3D" id="3.90.1150.10">
    <property type="entry name" value="Aspartate Aminotransferase, domain 1"/>
    <property type="match status" value="1"/>
</dbReference>
<gene>
    <name evidence="4" type="ORF">WHR41_00152</name>
</gene>
<dbReference type="InterPro" id="IPR004838">
    <property type="entry name" value="NHTrfase_class1_PyrdxlP-BS"/>
</dbReference>
<dbReference type="GO" id="GO:0030170">
    <property type="term" value="F:pyridoxal phosphate binding"/>
    <property type="evidence" value="ECO:0007669"/>
    <property type="project" value="InterPro"/>
</dbReference>
<dbReference type="PANTHER" id="PTHR43510:SF1">
    <property type="entry name" value="AMINOTRANSFERASE FUNCTION, HYPOTHETICAL (EUROFUNG)"/>
    <property type="match status" value="1"/>
</dbReference>
<dbReference type="PANTHER" id="PTHR43510">
    <property type="entry name" value="AMINOTRANSFERASE FUNCTION, HYPOTHETICAL (EUROFUNG)"/>
    <property type="match status" value="1"/>
</dbReference>
<comment type="similarity">
    <text evidence="1">Belongs to the class-I pyridoxal-phosphate-dependent aminotransferase family.</text>
</comment>
<dbReference type="Gene3D" id="3.40.640.10">
    <property type="entry name" value="Type I PLP-dependent aspartate aminotransferase-like (Major domain)"/>
    <property type="match status" value="1"/>
</dbReference>
<dbReference type="CDD" id="cd00609">
    <property type="entry name" value="AAT_like"/>
    <property type="match status" value="1"/>
</dbReference>
<dbReference type="Proteomes" id="UP000803884">
    <property type="component" value="Unassembled WGS sequence"/>
</dbReference>
<feature type="domain" description="Aminotransferase class I/classII large" evidence="3">
    <location>
        <begin position="52"/>
        <end position="394"/>
    </location>
</feature>
<evidence type="ECO:0000256" key="2">
    <source>
        <dbReference type="ARBA" id="ARBA00022898"/>
    </source>
</evidence>